<comment type="function">
    <text evidence="7">Phosphorylates Ins(1,3,4,5,6)P5 at position 2 to form Ins(1,2,3,4,5,6)P6 (InsP6 or phytate).</text>
</comment>
<evidence type="ECO:0000256" key="2">
    <source>
        <dbReference type="ARBA" id="ARBA00012023"/>
    </source>
</evidence>
<comment type="catalytic activity">
    <reaction evidence="7">
        <text>1D-myo-inositol 1,3,4,5,6-pentakisphosphate + ATP = 1D-myo-inositol hexakisphosphate + ADP + H(+)</text>
        <dbReference type="Rhea" id="RHEA:20313"/>
        <dbReference type="ChEBI" id="CHEBI:15378"/>
        <dbReference type="ChEBI" id="CHEBI:30616"/>
        <dbReference type="ChEBI" id="CHEBI:57733"/>
        <dbReference type="ChEBI" id="CHEBI:58130"/>
        <dbReference type="ChEBI" id="CHEBI:456216"/>
        <dbReference type="EC" id="2.7.1.158"/>
    </reaction>
</comment>
<name>A0A1B6DR31_9HEMI</name>
<keyword evidence="6 7" id="KW-0067">ATP-binding</keyword>
<reference evidence="8" key="1">
    <citation type="submission" date="2015-12" db="EMBL/GenBank/DDBJ databases">
        <title>De novo transcriptome assembly of four potential Pierce s Disease insect vectors from Arizona vineyards.</title>
        <authorList>
            <person name="Tassone E.E."/>
        </authorList>
    </citation>
    <scope>NUCLEOTIDE SEQUENCE</scope>
</reference>
<dbReference type="Pfam" id="PF06090">
    <property type="entry name" value="Ins_P5_2-kin"/>
    <property type="match status" value="1"/>
</dbReference>
<proteinExistence type="inferred from homology"/>
<dbReference type="Gene3D" id="3.30.200.110">
    <property type="entry name" value="Inositol-pentakisphosphate 2-kinase, N-lobe"/>
    <property type="match status" value="1"/>
</dbReference>
<dbReference type="GO" id="GO:0005524">
    <property type="term" value="F:ATP binding"/>
    <property type="evidence" value="ECO:0007669"/>
    <property type="project" value="UniProtKB-KW"/>
</dbReference>
<evidence type="ECO:0000313" key="8">
    <source>
        <dbReference type="EMBL" id="JAS28148.1"/>
    </source>
</evidence>
<dbReference type="EC" id="2.7.1.158" evidence="2 7"/>
<dbReference type="InterPro" id="IPR009286">
    <property type="entry name" value="Ins_P5_2-kin"/>
</dbReference>
<protein>
    <recommendedName>
        <fullName evidence="2 7">Inositol-pentakisphosphate 2-kinase</fullName>
        <ecNumber evidence="2 7">2.7.1.158</ecNumber>
    </recommendedName>
</protein>
<dbReference type="GO" id="GO:0032958">
    <property type="term" value="P:inositol phosphate biosynthetic process"/>
    <property type="evidence" value="ECO:0007669"/>
    <property type="project" value="TreeGrafter"/>
</dbReference>
<dbReference type="GO" id="GO:0035299">
    <property type="term" value="F:inositol-1,3,4,5,6-pentakisphosphate 2-kinase activity"/>
    <property type="evidence" value="ECO:0007669"/>
    <property type="project" value="UniProtKB-EC"/>
</dbReference>
<evidence type="ECO:0000256" key="4">
    <source>
        <dbReference type="ARBA" id="ARBA00022741"/>
    </source>
</evidence>
<keyword evidence="4 7" id="KW-0547">Nucleotide-binding</keyword>
<keyword evidence="3 7" id="KW-0808">Transferase</keyword>
<evidence type="ECO:0000256" key="1">
    <source>
        <dbReference type="ARBA" id="ARBA00007229"/>
    </source>
</evidence>
<comment type="similarity">
    <text evidence="1">Belongs to the IPK1 type 2 family.</text>
</comment>
<dbReference type="PANTHER" id="PTHR14456:SF2">
    <property type="entry name" value="INOSITOL-PENTAKISPHOSPHATE 2-KINASE"/>
    <property type="match status" value="1"/>
</dbReference>
<dbReference type="AlphaFoldDB" id="A0A1B6DR31"/>
<dbReference type="PANTHER" id="PTHR14456">
    <property type="entry name" value="INOSITOL POLYPHOSPHATE KINASE 1"/>
    <property type="match status" value="1"/>
</dbReference>
<dbReference type="GO" id="GO:0005634">
    <property type="term" value="C:nucleus"/>
    <property type="evidence" value="ECO:0007669"/>
    <property type="project" value="TreeGrafter"/>
</dbReference>
<evidence type="ECO:0000256" key="3">
    <source>
        <dbReference type="ARBA" id="ARBA00022679"/>
    </source>
</evidence>
<dbReference type="EMBL" id="GEDC01009150">
    <property type="protein sequence ID" value="JAS28148.1"/>
    <property type="molecule type" value="Transcribed_RNA"/>
</dbReference>
<evidence type="ECO:0000256" key="6">
    <source>
        <dbReference type="ARBA" id="ARBA00022840"/>
    </source>
</evidence>
<accession>A0A1B6DR31</accession>
<organism evidence="8">
    <name type="scientific">Clastoptera arizonana</name>
    <name type="common">Arizona spittle bug</name>
    <dbReference type="NCBI Taxonomy" id="38151"/>
    <lineage>
        <taxon>Eukaryota</taxon>
        <taxon>Metazoa</taxon>
        <taxon>Ecdysozoa</taxon>
        <taxon>Arthropoda</taxon>
        <taxon>Hexapoda</taxon>
        <taxon>Insecta</taxon>
        <taxon>Pterygota</taxon>
        <taxon>Neoptera</taxon>
        <taxon>Paraneoptera</taxon>
        <taxon>Hemiptera</taxon>
        <taxon>Auchenorrhyncha</taxon>
        <taxon>Cercopoidea</taxon>
        <taxon>Clastopteridae</taxon>
        <taxon>Clastoptera</taxon>
    </lineage>
</organism>
<comment type="domain">
    <text evidence="7">The EXKPK motif is conserved in inositol-pentakisphosphate 2-kinases of both family 1 and 2.</text>
</comment>
<evidence type="ECO:0000256" key="7">
    <source>
        <dbReference type="RuleBase" id="RU364126"/>
    </source>
</evidence>
<evidence type="ECO:0000256" key="5">
    <source>
        <dbReference type="ARBA" id="ARBA00022777"/>
    </source>
</evidence>
<gene>
    <name evidence="8" type="ORF">g.20996</name>
</gene>
<keyword evidence="5 7" id="KW-0418">Kinase</keyword>
<sequence length="555" mass="63825">MLEHISQSCLPIMQQIHILRKKWKYRGEGNANLVIALPQEKVILRLHKSHKDAIIKPEMQSEEEDHVRREALFCTFVMVPLLGRAYIQPPIPAIINSAEIRKLHDELLHHRPESRHHKVVRCGNVTIYPDYTLLPEWLYQKFTSLYLDAPITTNYINSNKIFELRCEHISKEKDIDGLARIRINDDKRSPINSAHIKYPTAPSKCRNKRLCPLIMKRNFDSNFHNLLYQNQLPLGLKSTPTYCVEIKPKQGWLPSVDRRYPKCTFCLNQFLKLANHTVKVRSEYCPLDLFSGDSLRMKKAIGALLKTPQNNLKIFKDGQLVYSEESNSDVATILQQWLEPSALNTNSKWLVEKFTCLVHNALTSNLLDEDSYPKIAHPTTSLPSPEYTDRIPLRDLSALAPPCDWSSSPLPKNCILDRILRIQKLEKTGSENIYKMYKSVVNKVNDYDYVENLGESDHNNLSLDNLQCYLLATTAKDCSILIAFQSLQHLKLIRPVCCDKNIAQDLDGVNYLWNIGVSDLDPKPLSCIEKHKKRDCDVITACTKFLENSLSLRPS</sequence>
<dbReference type="InterPro" id="IPR043001">
    <property type="entry name" value="IP5_2-K_N_lobe"/>
</dbReference>